<dbReference type="GO" id="GO:0016887">
    <property type="term" value="F:ATP hydrolysis activity"/>
    <property type="evidence" value="ECO:0007669"/>
    <property type="project" value="TreeGrafter"/>
</dbReference>
<dbReference type="SUPFAM" id="SSF52540">
    <property type="entry name" value="P-loop containing nucleoside triphosphate hydrolases"/>
    <property type="match status" value="1"/>
</dbReference>
<dbReference type="AlphaFoldDB" id="A0A9P6B4W6"/>
<evidence type="ECO:0000313" key="1">
    <source>
        <dbReference type="EMBL" id="KAF9517362.1"/>
    </source>
</evidence>
<dbReference type="PANTHER" id="PTHR43392">
    <property type="entry name" value="AAA-TYPE ATPASE FAMILY PROTEIN / ANKYRIN REPEAT FAMILY PROTEIN"/>
    <property type="match status" value="1"/>
</dbReference>
<protein>
    <submittedName>
        <fullName evidence="1">Uncharacterized protein</fullName>
    </submittedName>
</protein>
<proteinExistence type="predicted"/>
<dbReference type="OrthoDB" id="2423195at2759"/>
<evidence type="ECO:0000313" key="2">
    <source>
        <dbReference type="Proteomes" id="UP000886523"/>
    </source>
</evidence>
<dbReference type="InterPro" id="IPR050773">
    <property type="entry name" value="CbxX/CfxQ_RuBisCO_ESX"/>
</dbReference>
<gene>
    <name evidence="1" type="ORF">BS47DRAFT_1483323</name>
</gene>
<dbReference type="PANTHER" id="PTHR43392:SF2">
    <property type="entry name" value="AAA-TYPE ATPASE FAMILY PROTEIN _ ANKYRIN REPEAT FAMILY PROTEIN"/>
    <property type="match status" value="1"/>
</dbReference>
<dbReference type="Gene3D" id="3.40.50.300">
    <property type="entry name" value="P-loop containing nucleotide triphosphate hydrolases"/>
    <property type="match status" value="1"/>
</dbReference>
<dbReference type="EMBL" id="MU128932">
    <property type="protein sequence ID" value="KAF9517362.1"/>
    <property type="molecule type" value="Genomic_DNA"/>
</dbReference>
<accession>A0A9P6B4W6</accession>
<sequence>MKLARYHRFREKITLRHKGHLRQYRWQGSELWTPGFIPQSAPSLRKSKAYRENIAIGIKIESYLGTGKTTITRKFGQVYYDMGFLSSPDLIECSVFDLVGQYVGHTEKLFEKVLGKVLFVEVMNKMVIVFAGYEKEMNTPLAVNPCLARRLSEEIILDTMPPAKCLQVLGKEFRMMRIILSELADTSLSAYSEVESIVEQMSRLSNWGNVRDVKAIAQKFIHHAFGAVGNTPGTTPSLSADEAIVIMQDALNQQRQRLGVLRMAAVPPSSTLPIIQQFRSSGPFYIGILFRHEWISTA</sequence>
<keyword evidence="2" id="KW-1185">Reference proteome</keyword>
<name>A0A9P6B4W6_9AGAM</name>
<comment type="caution">
    <text evidence="1">The sequence shown here is derived from an EMBL/GenBank/DDBJ whole genome shotgun (WGS) entry which is preliminary data.</text>
</comment>
<dbReference type="InterPro" id="IPR027417">
    <property type="entry name" value="P-loop_NTPase"/>
</dbReference>
<organism evidence="1 2">
    <name type="scientific">Hydnum rufescens UP504</name>
    <dbReference type="NCBI Taxonomy" id="1448309"/>
    <lineage>
        <taxon>Eukaryota</taxon>
        <taxon>Fungi</taxon>
        <taxon>Dikarya</taxon>
        <taxon>Basidiomycota</taxon>
        <taxon>Agaricomycotina</taxon>
        <taxon>Agaricomycetes</taxon>
        <taxon>Cantharellales</taxon>
        <taxon>Hydnaceae</taxon>
        <taxon>Hydnum</taxon>
    </lineage>
</organism>
<reference evidence="1" key="1">
    <citation type="journal article" date="2020" name="Nat. Commun.">
        <title>Large-scale genome sequencing of mycorrhizal fungi provides insights into the early evolution of symbiotic traits.</title>
        <authorList>
            <person name="Miyauchi S."/>
            <person name="Kiss E."/>
            <person name="Kuo A."/>
            <person name="Drula E."/>
            <person name="Kohler A."/>
            <person name="Sanchez-Garcia M."/>
            <person name="Morin E."/>
            <person name="Andreopoulos B."/>
            <person name="Barry K.W."/>
            <person name="Bonito G."/>
            <person name="Buee M."/>
            <person name="Carver A."/>
            <person name="Chen C."/>
            <person name="Cichocki N."/>
            <person name="Clum A."/>
            <person name="Culley D."/>
            <person name="Crous P.W."/>
            <person name="Fauchery L."/>
            <person name="Girlanda M."/>
            <person name="Hayes R.D."/>
            <person name="Keri Z."/>
            <person name="LaButti K."/>
            <person name="Lipzen A."/>
            <person name="Lombard V."/>
            <person name="Magnuson J."/>
            <person name="Maillard F."/>
            <person name="Murat C."/>
            <person name="Nolan M."/>
            <person name="Ohm R.A."/>
            <person name="Pangilinan J."/>
            <person name="Pereira M.F."/>
            <person name="Perotto S."/>
            <person name="Peter M."/>
            <person name="Pfister S."/>
            <person name="Riley R."/>
            <person name="Sitrit Y."/>
            <person name="Stielow J.B."/>
            <person name="Szollosi G."/>
            <person name="Zifcakova L."/>
            <person name="Stursova M."/>
            <person name="Spatafora J.W."/>
            <person name="Tedersoo L."/>
            <person name="Vaario L.M."/>
            <person name="Yamada A."/>
            <person name="Yan M."/>
            <person name="Wang P."/>
            <person name="Xu J."/>
            <person name="Bruns T."/>
            <person name="Baldrian P."/>
            <person name="Vilgalys R."/>
            <person name="Dunand C."/>
            <person name="Henrissat B."/>
            <person name="Grigoriev I.V."/>
            <person name="Hibbett D."/>
            <person name="Nagy L.G."/>
            <person name="Martin F.M."/>
        </authorList>
    </citation>
    <scope>NUCLEOTIDE SEQUENCE</scope>
    <source>
        <strain evidence="1">UP504</strain>
    </source>
</reference>
<dbReference type="Proteomes" id="UP000886523">
    <property type="component" value="Unassembled WGS sequence"/>
</dbReference>